<dbReference type="EMBL" id="LS483250">
    <property type="protein sequence ID" value="SQD78102.1"/>
    <property type="molecule type" value="Genomic_DNA"/>
</dbReference>
<proteinExistence type="predicted"/>
<sequence length="66" mass="7692">MKMDLSNFEQMDTAILLGIVNEKLRLECPDLHDLSACYEMPTEALANKLYTLGYHYDTKTNQFKNF</sequence>
<dbReference type="InterPro" id="IPR025346">
    <property type="entry name" value="DUF4250"/>
</dbReference>
<keyword evidence="2" id="KW-1185">Reference proteome</keyword>
<evidence type="ECO:0000313" key="2">
    <source>
        <dbReference type="Proteomes" id="UP000250163"/>
    </source>
</evidence>
<evidence type="ECO:0000313" key="1">
    <source>
        <dbReference type="EMBL" id="SQD78102.1"/>
    </source>
</evidence>
<dbReference type="KEGG" id="mya:MORIYA_1624"/>
<evidence type="ECO:0008006" key="3">
    <source>
        <dbReference type="Google" id="ProtNLM"/>
    </source>
</evidence>
<dbReference type="Proteomes" id="UP000250163">
    <property type="component" value="Chromosome MORIYA"/>
</dbReference>
<dbReference type="AlphaFoldDB" id="A0A330LNT6"/>
<gene>
    <name evidence="1" type="ORF">MORIYA_1624</name>
</gene>
<organism evidence="1 2">
    <name type="scientific">Moritella yayanosii</name>
    <dbReference type="NCBI Taxonomy" id="69539"/>
    <lineage>
        <taxon>Bacteria</taxon>
        <taxon>Pseudomonadati</taxon>
        <taxon>Pseudomonadota</taxon>
        <taxon>Gammaproteobacteria</taxon>
        <taxon>Alteromonadales</taxon>
        <taxon>Moritellaceae</taxon>
        <taxon>Moritella</taxon>
    </lineage>
</organism>
<reference evidence="2" key="1">
    <citation type="submission" date="2018-05" db="EMBL/GenBank/DDBJ databases">
        <authorList>
            <person name="Cea G.-C."/>
            <person name="William W."/>
        </authorList>
    </citation>
    <scope>NUCLEOTIDE SEQUENCE [LARGE SCALE GENOMIC DNA]</scope>
    <source>
        <strain evidence="2">DB21MT 5</strain>
    </source>
</reference>
<dbReference type="Pfam" id="PF14056">
    <property type="entry name" value="DUF4250"/>
    <property type="match status" value="1"/>
</dbReference>
<accession>A0A330LNT6</accession>
<name>A0A330LNT6_9GAMM</name>
<protein>
    <recommendedName>
        <fullName evidence="3">DUF4250 domain-containing protein</fullName>
    </recommendedName>
</protein>